<organism evidence="3 4">
    <name type="scientific">Lophiostoma macrostomum CBS 122681</name>
    <dbReference type="NCBI Taxonomy" id="1314788"/>
    <lineage>
        <taxon>Eukaryota</taxon>
        <taxon>Fungi</taxon>
        <taxon>Dikarya</taxon>
        <taxon>Ascomycota</taxon>
        <taxon>Pezizomycotina</taxon>
        <taxon>Dothideomycetes</taxon>
        <taxon>Pleosporomycetidae</taxon>
        <taxon>Pleosporales</taxon>
        <taxon>Lophiostomataceae</taxon>
        <taxon>Lophiostoma</taxon>
    </lineage>
</organism>
<dbReference type="Pfam" id="PF00069">
    <property type="entry name" value="Pkinase"/>
    <property type="match status" value="1"/>
</dbReference>
<keyword evidence="3" id="KW-0808">Transferase</keyword>
<feature type="compositionally biased region" description="Low complexity" evidence="1">
    <location>
        <begin position="77"/>
        <end position="92"/>
    </location>
</feature>
<feature type="region of interest" description="Disordered" evidence="1">
    <location>
        <begin position="1"/>
        <end position="23"/>
    </location>
</feature>
<feature type="compositionally biased region" description="Polar residues" evidence="1">
    <location>
        <begin position="93"/>
        <end position="111"/>
    </location>
</feature>
<reference evidence="3" key="1">
    <citation type="journal article" date="2020" name="Stud. Mycol.">
        <title>101 Dothideomycetes genomes: a test case for predicting lifestyles and emergence of pathogens.</title>
        <authorList>
            <person name="Haridas S."/>
            <person name="Albert R."/>
            <person name="Binder M."/>
            <person name="Bloem J."/>
            <person name="Labutti K."/>
            <person name="Salamov A."/>
            <person name="Andreopoulos B."/>
            <person name="Baker S."/>
            <person name="Barry K."/>
            <person name="Bills G."/>
            <person name="Bluhm B."/>
            <person name="Cannon C."/>
            <person name="Castanera R."/>
            <person name="Culley D."/>
            <person name="Daum C."/>
            <person name="Ezra D."/>
            <person name="Gonzalez J."/>
            <person name="Henrissat B."/>
            <person name="Kuo A."/>
            <person name="Liang C."/>
            <person name="Lipzen A."/>
            <person name="Lutzoni F."/>
            <person name="Magnuson J."/>
            <person name="Mondo S."/>
            <person name="Nolan M."/>
            <person name="Ohm R."/>
            <person name="Pangilinan J."/>
            <person name="Park H.-J."/>
            <person name="Ramirez L."/>
            <person name="Alfaro M."/>
            <person name="Sun H."/>
            <person name="Tritt A."/>
            <person name="Yoshinaga Y."/>
            <person name="Zwiers L.-H."/>
            <person name="Turgeon B."/>
            <person name="Goodwin S."/>
            <person name="Spatafora J."/>
            <person name="Crous P."/>
            <person name="Grigoriev I."/>
        </authorList>
    </citation>
    <scope>NUCLEOTIDE SEQUENCE</scope>
    <source>
        <strain evidence="3">CBS 122681</strain>
    </source>
</reference>
<dbReference type="OrthoDB" id="4062651at2759"/>
<dbReference type="SMART" id="SM00220">
    <property type="entry name" value="S_TKc"/>
    <property type="match status" value="1"/>
</dbReference>
<dbReference type="InterPro" id="IPR000719">
    <property type="entry name" value="Prot_kinase_dom"/>
</dbReference>
<feature type="domain" description="Protein kinase" evidence="2">
    <location>
        <begin position="244"/>
        <end position="594"/>
    </location>
</feature>
<keyword evidence="3" id="KW-0418">Kinase</keyword>
<accession>A0A6A6T6G7</accession>
<dbReference type="GO" id="GO:0005524">
    <property type="term" value="F:ATP binding"/>
    <property type="evidence" value="ECO:0007669"/>
    <property type="project" value="InterPro"/>
</dbReference>
<proteinExistence type="predicted"/>
<dbReference type="SUPFAM" id="SSF56112">
    <property type="entry name" value="Protein kinase-like (PK-like)"/>
    <property type="match status" value="1"/>
</dbReference>
<dbReference type="InterPro" id="IPR053083">
    <property type="entry name" value="TF_kinase-domain_protein"/>
</dbReference>
<gene>
    <name evidence="3" type="ORF">K491DRAFT_768646</name>
</gene>
<evidence type="ECO:0000256" key="1">
    <source>
        <dbReference type="SAM" id="MobiDB-lite"/>
    </source>
</evidence>
<feature type="compositionally biased region" description="Polar residues" evidence="1">
    <location>
        <begin position="623"/>
        <end position="636"/>
    </location>
</feature>
<feature type="compositionally biased region" description="Low complexity" evidence="1">
    <location>
        <begin position="50"/>
        <end position="70"/>
    </location>
</feature>
<dbReference type="PANTHER" id="PTHR44305:SF24">
    <property type="entry name" value="TYROSINE-PROTEIN KINASE C03B1.5-RELATED"/>
    <property type="match status" value="1"/>
</dbReference>
<dbReference type="EMBL" id="MU004357">
    <property type="protein sequence ID" value="KAF2654897.1"/>
    <property type="molecule type" value="Genomic_DNA"/>
</dbReference>
<dbReference type="Gene3D" id="1.10.510.10">
    <property type="entry name" value="Transferase(Phosphotransferase) domain 1"/>
    <property type="match status" value="1"/>
</dbReference>
<dbReference type="PANTHER" id="PTHR44305">
    <property type="entry name" value="SI:DKEY-192D15.2-RELATED"/>
    <property type="match status" value="1"/>
</dbReference>
<protein>
    <submittedName>
        <fullName evidence="3">Kinase-like protein</fullName>
    </submittedName>
</protein>
<dbReference type="AlphaFoldDB" id="A0A6A6T6G7"/>
<name>A0A6A6T6G7_9PLEO</name>
<feature type="region of interest" description="Disordered" evidence="1">
    <location>
        <begin position="599"/>
        <end position="663"/>
    </location>
</feature>
<dbReference type="GO" id="GO:0004672">
    <property type="term" value="F:protein kinase activity"/>
    <property type="evidence" value="ECO:0007669"/>
    <property type="project" value="InterPro"/>
</dbReference>
<dbReference type="Proteomes" id="UP000799324">
    <property type="component" value="Unassembled WGS sequence"/>
</dbReference>
<evidence type="ECO:0000313" key="4">
    <source>
        <dbReference type="Proteomes" id="UP000799324"/>
    </source>
</evidence>
<feature type="compositionally biased region" description="Polar residues" evidence="1">
    <location>
        <begin position="13"/>
        <end position="23"/>
    </location>
</feature>
<feature type="region of interest" description="Disordered" evidence="1">
    <location>
        <begin position="38"/>
        <end position="127"/>
    </location>
</feature>
<keyword evidence="4" id="KW-1185">Reference proteome</keyword>
<dbReference type="PROSITE" id="PS50011">
    <property type="entry name" value="PROTEIN_KINASE_DOM"/>
    <property type="match status" value="1"/>
</dbReference>
<sequence length="663" mass="73835">MQHPNPPWRLPLSASSEYQKPQYNLQHTMSMVNLHEEPTWYANRGPPSPTASSVSSSTSRSATPTTSNNPWSNVMASPSSSSTASTNSTGSSPRDSPNRTPQYTPRSTTPVAPQPIRPFNPAAGFIPMSPPPLSAGENFRGTDYPASPIPNFPGSPNPYRQSSAPLLPLVNGFINASFLTQGQSLSGWFYEVSRRQGWEPSLVKKVWRWTLSNPRIALLLVHCEDVASWRQAAFFDLRDENLPFAEDRLLGIVSYPRKFVEEQWRATAKELPLNGSHVEFAPRETAPLQQVGFIRTSRSPEKSADRVKMLGNNDERVLVRKRFVITRPTQKVSLLKQINDYKRYDHKNIAKLLCSYSQPNHVGILTAKAQYTLDDYLSLSNADANRTKVLLDWMQDLSQALEYLHSQSMSVDGRTQSLCHRSIRPRKILIEGSRIYLAPFGIGNSGDIFSPTVATPQRLDQLNAYLQDQSYIYAAPEAFVSRGKRPADVFSLGCVFLSMMTVAQNQTLSTFTQYRAASTQDASFHAHLDRVGVWRNRLNATVTSGLRNGVIGHGRKQRQMKSEADWLQIIQKMILAEPKERIKIKSVVNILAKLGDGTVSGGRRRSLDEGGFSGKVAPGLGVGSNSTTGQNKNTSSGDRKPELSVFDGYFQQQESRYEPRGGW</sequence>
<evidence type="ECO:0000259" key="2">
    <source>
        <dbReference type="PROSITE" id="PS50011"/>
    </source>
</evidence>
<dbReference type="InterPro" id="IPR011009">
    <property type="entry name" value="Kinase-like_dom_sf"/>
</dbReference>
<evidence type="ECO:0000313" key="3">
    <source>
        <dbReference type="EMBL" id="KAF2654897.1"/>
    </source>
</evidence>